<gene>
    <name evidence="2" type="ORF">ABS362_19060</name>
</gene>
<dbReference type="RefSeq" id="WP_350414582.1">
    <property type="nucleotide sequence ID" value="NZ_JBEOKT010000030.1"/>
</dbReference>
<dbReference type="EMBL" id="JBEOKT010000030">
    <property type="protein sequence ID" value="MER2999661.1"/>
    <property type="molecule type" value="Genomic_DNA"/>
</dbReference>
<evidence type="ECO:0000256" key="1">
    <source>
        <dbReference type="SAM" id="SignalP"/>
    </source>
</evidence>
<dbReference type="Proteomes" id="UP001476807">
    <property type="component" value="Unassembled WGS sequence"/>
</dbReference>
<accession>A0ABV1RZQ3</accession>
<comment type="caution">
    <text evidence="2">The sequence shown here is derived from an EMBL/GenBank/DDBJ whole genome shotgun (WGS) entry which is preliminary data.</text>
</comment>
<feature type="chain" id="PRO_5046986384" evidence="1">
    <location>
        <begin position="23"/>
        <end position="169"/>
    </location>
</feature>
<keyword evidence="1" id="KW-0732">Signal</keyword>
<name>A0ABV1RZQ3_9BACT</name>
<keyword evidence="3" id="KW-1185">Reference proteome</keyword>
<evidence type="ECO:0000313" key="2">
    <source>
        <dbReference type="EMBL" id="MER2999661.1"/>
    </source>
</evidence>
<evidence type="ECO:0000313" key="3">
    <source>
        <dbReference type="Proteomes" id="UP001476807"/>
    </source>
</evidence>
<organism evidence="2 3">
    <name type="scientific">Pontibacter populi</name>
    <dbReference type="NCBI Taxonomy" id="890055"/>
    <lineage>
        <taxon>Bacteria</taxon>
        <taxon>Pseudomonadati</taxon>
        <taxon>Bacteroidota</taxon>
        <taxon>Cytophagia</taxon>
        <taxon>Cytophagales</taxon>
        <taxon>Hymenobacteraceae</taxon>
        <taxon>Pontibacter</taxon>
    </lineage>
</organism>
<reference evidence="2 3" key="1">
    <citation type="submission" date="2024-06" db="EMBL/GenBank/DDBJ databases">
        <title>Pontibacter populi HYL7-15.</title>
        <authorList>
            <person name="Kim M.K."/>
        </authorList>
    </citation>
    <scope>NUCLEOTIDE SEQUENCE [LARGE SCALE GENOMIC DNA]</scope>
    <source>
        <strain evidence="2 3">HYL7-15</strain>
    </source>
</reference>
<feature type="signal peptide" evidence="1">
    <location>
        <begin position="1"/>
        <end position="22"/>
    </location>
</feature>
<protein>
    <submittedName>
        <fullName evidence="2">Uncharacterized protein</fullName>
    </submittedName>
</protein>
<proteinExistence type="predicted"/>
<sequence>MSCVYILSFLLLVGAGAGPATIDTNINVDTAMGSALSMQPQDTLLQASKTEKKKKKRATKRVETKSSKVIMKRNIERVMLSKKADQGNHVEIVVMESGMPLRNLDNLQMIGSSGSTVSTSNYQGFENISLPFEGYVKYSSRNKMGTVVYDREVRFIMNDPGKFVLRIDQ</sequence>